<evidence type="ECO:0008006" key="4">
    <source>
        <dbReference type="Google" id="ProtNLM"/>
    </source>
</evidence>
<proteinExistence type="predicted"/>
<feature type="transmembrane region" description="Helical" evidence="1">
    <location>
        <begin position="89"/>
        <end position="112"/>
    </location>
</feature>
<evidence type="ECO:0000313" key="2">
    <source>
        <dbReference type="EMBL" id="UPV73385.1"/>
    </source>
</evidence>
<keyword evidence="3" id="KW-1185">Reference proteome</keyword>
<keyword evidence="1" id="KW-1133">Transmembrane helix</keyword>
<sequence length="157" mass="16110">MPSNVKSALFAAVRVVFVCVGVGVAAAIVLELASMPPPPPESDGFAHGMAAIVGGIIIVLALGLAAVGVSLPALLGRDDRLGFNRWQRLALKGAGVLIGGGIVVGLAFGFVTQLQLGIVLWLGLVALATVVVCATLVWRVAEVVVRLLYRAFDADIS</sequence>
<dbReference type="AlphaFoldDB" id="A0A8U0HQR5"/>
<dbReference type="Proteomes" id="UP000830729">
    <property type="component" value="Chromosome"/>
</dbReference>
<dbReference type="KEGG" id="halx:M0R89_12615"/>
<reference evidence="2 3" key="1">
    <citation type="submission" date="2022-04" db="EMBL/GenBank/DDBJ databases">
        <title>Diverse halophilic archaea isolated from saline environments.</title>
        <authorList>
            <person name="Cui H.-L."/>
        </authorList>
    </citation>
    <scope>NUCLEOTIDE SEQUENCE [LARGE SCALE GENOMIC DNA]</scope>
    <source>
        <strain evidence="2 3">XZYJT49</strain>
    </source>
</reference>
<name>A0A8U0HQR5_9EURY</name>
<evidence type="ECO:0000256" key="1">
    <source>
        <dbReference type="SAM" id="Phobius"/>
    </source>
</evidence>
<organism evidence="2 3">
    <name type="scientific">Halorussus limi</name>
    <dbReference type="NCBI Taxonomy" id="2938695"/>
    <lineage>
        <taxon>Archaea</taxon>
        <taxon>Methanobacteriati</taxon>
        <taxon>Methanobacteriota</taxon>
        <taxon>Stenosarchaea group</taxon>
        <taxon>Halobacteria</taxon>
        <taxon>Halobacteriales</taxon>
        <taxon>Haladaptataceae</taxon>
        <taxon>Halorussus</taxon>
    </lineage>
</organism>
<feature type="transmembrane region" description="Helical" evidence="1">
    <location>
        <begin position="50"/>
        <end position="77"/>
    </location>
</feature>
<dbReference type="GeneID" id="72186056"/>
<protein>
    <recommendedName>
        <fullName evidence="4">DUF2975 domain-containing protein</fullName>
    </recommendedName>
</protein>
<feature type="transmembrane region" description="Helical" evidence="1">
    <location>
        <begin position="118"/>
        <end position="141"/>
    </location>
</feature>
<feature type="transmembrane region" description="Helical" evidence="1">
    <location>
        <begin position="7"/>
        <end position="30"/>
    </location>
</feature>
<dbReference type="EMBL" id="CP096659">
    <property type="protein sequence ID" value="UPV73385.1"/>
    <property type="molecule type" value="Genomic_DNA"/>
</dbReference>
<evidence type="ECO:0000313" key="3">
    <source>
        <dbReference type="Proteomes" id="UP000830729"/>
    </source>
</evidence>
<dbReference type="RefSeq" id="WP_248649441.1">
    <property type="nucleotide sequence ID" value="NZ_CP096659.1"/>
</dbReference>
<gene>
    <name evidence="2" type="ORF">M0R89_12615</name>
</gene>
<keyword evidence="1" id="KW-0472">Membrane</keyword>
<accession>A0A8U0HQR5</accession>
<keyword evidence="1" id="KW-0812">Transmembrane</keyword>